<organism evidence="2 3">
    <name type="scientific">Archangium minus</name>
    <dbReference type="NCBI Taxonomy" id="83450"/>
    <lineage>
        <taxon>Bacteria</taxon>
        <taxon>Pseudomonadati</taxon>
        <taxon>Myxococcota</taxon>
        <taxon>Myxococcia</taxon>
        <taxon>Myxococcales</taxon>
        <taxon>Cystobacterineae</taxon>
        <taxon>Archangiaceae</taxon>
        <taxon>Archangium</taxon>
    </lineage>
</organism>
<protein>
    <submittedName>
        <fullName evidence="2">DUF2378 family protein</fullName>
    </submittedName>
</protein>
<dbReference type="Pfam" id="PF09536">
    <property type="entry name" value="DUF2378"/>
    <property type="match status" value="1"/>
</dbReference>
<dbReference type="InterPro" id="IPR011751">
    <property type="entry name" value="Mxa_paralog_2265"/>
</dbReference>
<reference evidence="2 3" key="1">
    <citation type="submission" date="2019-08" db="EMBL/GenBank/DDBJ databases">
        <title>Archangium and Cystobacter genomes.</title>
        <authorList>
            <person name="Chen I.-C.K."/>
            <person name="Wielgoss S."/>
        </authorList>
    </citation>
    <scope>NUCLEOTIDE SEQUENCE [LARGE SCALE GENOMIC DNA]</scope>
    <source>
        <strain evidence="2 3">Cbm 6</strain>
    </source>
</reference>
<dbReference type="Proteomes" id="UP001611383">
    <property type="component" value="Chromosome"/>
</dbReference>
<name>A0ABY9WKP2_9BACT</name>
<proteinExistence type="predicted"/>
<accession>A0ABY9WKP2</accession>
<feature type="region of interest" description="Disordered" evidence="1">
    <location>
        <begin position="18"/>
        <end position="55"/>
    </location>
</feature>
<keyword evidence="3" id="KW-1185">Reference proteome</keyword>
<evidence type="ECO:0000256" key="1">
    <source>
        <dbReference type="SAM" id="MobiDB-lite"/>
    </source>
</evidence>
<evidence type="ECO:0000313" key="2">
    <source>
        <dbReference type="EMBL" id="WNG44288.1"/>
    </source>
</evidence>
<evidence type="ECO:0000313" key="3">
    <source>
        <dbReference type="Proteomes" id="UP001611383"/>
    </source>
</evidence>
<sequence>MRPFPLNTAGGCWNSYTSPLPPEGSAWNPSSVTDDEKHMKGPTADPGAPPLGSDEELSQRLSLVAETDAVRGVLFNAVLEVARNQGGDAAAQRCLEAGGEKKFLDFFSYPSSKYLEVLYTAARLRSSGQEDFEKALRHLGQQAAENFLLSAAGRTLLVLVQKDPHRLINTLPWAIQVGISGVQVSVRRTGPWSGILTVHRDFSPRPFVEGGILATFVAASVKGVKIRSWPTGPSTNEYEISWQ</sequence>
<dbReference type="NCBIfam" id="TIGR02265">
    <property type="entry name" value="Mxa_TIGR02265"/>
    <property type="match status" value="1"/>
</dbReference>
<gene>
    <name evidence="2" type="ORF">F0U60_09325</name>
</gene>
<dbReference type="EMBL" id="CP043494">
    <property type="protein sequence ID" value="WNG44288.1"/>
    <property type="molecule type" value="Genomic_DNA"/>
</dbReference>